<evidence type="ECO:0000256" key="7">
    <source>
        <dbReference type="ARBA" id="ARBA00022798"/>
    </source>
</evidence>
<dbReference type="Pfam" id="PF00370">
    <property type="entry name" value="FGGY_N"/>
    <property type="match status" value="1"/>
</dbReference>
<evidence type="ECO:0000256" key="4">
    <source>
        <dbReference type="ARBA" id="ARBA00022679"/>
    </source>
</evidence>
<sequence>MAIYSVPLRVWSSGTWFSESFVRKFSCIRAMSRATSAATPSQRCRYGPLVGAIDQGTSSSRFLVFRAQTGELLTYHQMETKQLFPREGWAEQDPLNILETVEECIEKAVEKLEKLSIDPSDIKAIGVTNQRETTVTWDRRTGLPLYNAIVWHDMRTTETVDWCIARTSSKDKNHFQSTCGLPITTYFSAVKMRWLMENVPNVYDAVHEGHGLFGTIDSWIVWNLTGGPRGGIHVTDVTNASRTMLMDIKTMQWDSEICRFFEIPKDILPTIRSSSEVYGQIVDGPLHGTPISGILGDQQAALVGNRCFSEGQAKNTYGTGCFLLCNVGRKLMMSNHGLLTTVAYQLGADAPPIYALEGSVAVGGGLVRWLRDNIGIIQKDADIELLASTVSDAGGCYIVPAFSGLFAPYWRSDARGTICGLSRFTTKSHIARAALEAICYQTKDLLESIILDTSRSVVLTSLKVDGGMTANNLLMQLQADLLGIPVVRPSMAESTSLGAAMVAGAAKGIDVWEIHAEPINSGTPEAVDTFMPSITENGEFNKVLSILNRIQLNMPLHTESDPREDYK</sequence>
<dbReference type="PROSITE" id="PS00933">
    <property type="entry name" value="FGGY_KINASES_1"/>
    <property type="match status" value="1"/>
</dbReference>
<keyword evidence="7" id="KW-0319">Glycerol metabolism</keyword>
<evidence type="ECO:0000256" key="11">
    <source>
        <dbReference type="ARBA" id="ARBA00071571"/>
    </source>
</evidence>
<dbReference type="FunFam" id="3.30.420.40:FF:000177">
    <property type="entry name" value="Glycerol kinase"/>
    <property type="match status" value="1"/>
</dbReference>
<evidence type="ECO:0000256" key="6">
    <source>
        <dbReference type="ARBA" id="ARBA00022777"/>
    </source>
</evidence>
<evidence type="ECO:0000256" key="9">
    <source>
        <dbReference type="ARBA" id="ARBA00043149"/>
    </source>
</evidence>
<keyword evidence="4 12" id="KW-0808">Transferase</keyword>
<dbReference type="PANTHER" id="PTHR10196:SF69">
    <property type="entry name" value="GLYCEROL KINASE"/>
    <property type="match status" value="1"/>
</dbReference>
<keyword evidence="6 12" id="KW-0418">Kinase</keyword>
<keyword evidence="5" id="KW-0547">Nucleotide-binding</keyword>
<dbReference type="GO" id="GO:0019563">
    <property type="term" value="P:glycerol catabolic process"/>
    <property type="evidence" value="ECO:0007669"/>
    <property type="project" value="UniProtKB-UniPathway"/>
</dbReference>
<dbReference type="SUPFAM" id="SSF53067">
    <property type="entry name" value="Actin-like ATPase domain"/>
    <property type="match status" value="2"/>
</dbReference>
<keyword evidence="8" id="KW-0067">ATP-binding</keyword>
<dbReference type="PIRSF" id="PIRSF000538">
    <property type="entry name" value="GlpK"/>
    <property type="match status" value="1"/>
</dbReference>
<evidence type="ECO:0000256" key="8">
    <source>
        <dbReference type="ARBA" id="ARBA00022840"/>
    </source>
</evidence>
<dbReference type="OrthoDB" id="5422795at2759"/>
<dbReference type="EMBL" id="CAJPEX010000006">
    <property type="protein sequence ID" value="CAG0912287.1"/>
    <property type="molecule type" value="Genomic_DNA"/>
</dbReference>
<keyword evidence="16" id="KW-1185">Reference proteome</keyword>
<dbReference type="NCBIfam" id="NF000756">
    <property type="entry name" value="PRK00047.1"/>
    <property type="match status" value="1"/>
</dbReference>
<evidence type="ECO:0000256" key="12">
    <source>
        <dbReference type="RuleBase" id="RU003733"/>
    </source>
</evidence>
<dbReference type="GO" id="GO:0004370">
    <property type="term" value="F:glycerol kinase activity"/>
    <property type="evidence" value="ECO:0007669"/>
    <property type="project" value="UniProtKB-EC"/>
</dbReference>
<dbReference type="InterPro" id="IPR000577">
    <property type="entry name" value="Carb_kinase_FGGY"/>
</dbReference>
<evidence type="ECO:0000256" key="2">
    <source>
        <dbReference type="ARBA" id="ARBA00009156"/>
    </source>
</evidence>
<protein>
    <recommendedName>
        <fullName evidence="11">Probable glycerol kinase</fullName>
        <ecNumber evidence="3">2.7.1.30</ecNumber>
    </recommendedName>
    <alternativeName>
        <fullName evidence="9">ATP:glycerol 3-phosphotransferase</fullName>
    </alternativeName>
</protein>
<evidence type="ECO:0000256" key="3">
    <source>
        <dbReference type="ARBA" id="ARBA00012099"/>
    </source>
</evidence>
<evidence type="ECO:0000259" key="14">
    <source>
        <dbReference type="Pfam" id="PF02782"/>
    </source>
</evidence>
<proteinExistence type="inferred from homology"/>
<evidence type="ECO:0000256" key="1">
    <source>
        <dbReference type="ARBA" id="ARBA00005190"/>
    </source>
</evidence>
<evidence type="ECO:0000313" key="16">
    <source>
        <dbReference type="Proteomes" id="UP000678499"/>
    </source>
</evidence>
<dbReference type="UniPathway" id="UPA00618">
    <property type="reaction ID" value="UER00672"/>
</dbReference>
<dbReference type="InterPro" id="IPR005999">
    <property type="entry name" value="Glycerol_kin"/>
</dbReference>
<dbReference type="GO" id="GO:0005524">
    <property type="term" value="F:ATP binding"/>
    <property type="evidence" value="ECO:0007669"/>
    <property type="project" value="UniProtKB-KW"/>
</dbReference>
<dbReference type="InterPro" id="IPR018483">
    <property type="entry name" value="Carb_kinase_FGGY_CS"/>
</dbReference>
<dbReference type="AlphaFoldDB" id="A0A7R9BDQ9"/>
<dbReference type="EMBL" id="OA882043">
    <property type="protein sequence ID" value="CAD7272135.1"/>
    <property type="molecule type" value="Genomic_DNA"/>
</dbReference>
<dbReference type="FunFam" id="3.30.420.40:FF:000108">
    <property type="entry name" value="Glycerol kinase, glycosomal"/>
    <property type="match status" value="1"/>
</dbReference>
<dbReference type="Gene3D" id="3.30.420.40">
    <property type="match status" value="2"/>
</dbReference>
<reference evidence="15" key="1">
    <citation type="submission" date="2020-11" db="EMBL/GenBank/DDBJ databases">
        <authorList>
            <person name="Tran Van P."/>
        </authorList>
    </citation>
    <scope>NUCLEOTIDE SEQUENCE</scope>
</reference>
<dbReference type="PROSITE" id="PS00445">
    <property type="entry name" value="FGGY_KINASES_2"/>
    <property type="match status" value="1"/>
</dbReference>
<accession>A0A7R9BDQ9</accession>
<dbReference type="CDD" id="cd07792">
    <property type="entry name" value="ASKHA_NBD_FGGY_GK1-3-like"/>
    <property type="match status" value="1"/>
</dbReference>
<dbReference type="InterPro" id="IPR042018">
    <property type="entry name" value="GK1-3_metazoan-type"/>
</dbReference>
<dbReference type="PANTHER" id="PTHR10196">
    <property type="entry name" value="SUGAR KINASE"/>
    <property type="match status" value="1"/>
</dbReference>
<dbReference type="InterPro" id="IPR018485">
    <property type="entry name" value="FGGY_C"/>
</dbReference>
<name>A0A7R9BDQ9_9CRUS</name>
<dbReference type="Pfam" id="PF02782">
    <property type="entry name" value="FGGY_C"/>
    <property type="match status" value="1"/>
</dbReference>
<evidence type="ECO:0000256" key="5">
    <source>
        <dbReference type="ARBA" id="ARBA00022741"/>
    </source>
</evidence>
<feature type="domain" description="Carbohydrate kinase FGGY C-terminal" evidence="14">
    <location>
        <begin position="314"/>
        <end position="506"/>
    </location>
</feature>
<organism evidence="15">
    <name type="scientific">Notodromas monacha</name>
    <dbReference type="NCBI Taxonomy" id="399045"/>
    <lineage>
        <taxon>Eukaryota</taxon>
        <taxon>Metazoa</taxon>
        <taxon>Ecdysozoa</taxon>
        <taxon>Arthropoda</taxon>
        <taxon>Crustacea</taxon>
        <taxon>Oligostraca</taxon>
        <taxon>Ostracoda</taxon>
        <taxon>Podocopa</taxon>
        <taxon>Podocopida</taxon>
        <taxon>Cypridocopina</taxon>
        <taxon>Cypridoidea</taxon>
        <taxon>Cyprididae</taxon>
        <taxon>Notodromas</taxon>
    </lineage>
</organism>
<gene>
    <name evidence="15" type="ORF">NMOB1V02_LOCUS84</name>
</gene>
<evidence type="ECO:0000259" key="13">
    <source>
        <dbReference type="Pfam" id="PF00370"/>
    </source>
</evidence>
<dbReference type="Proteomes" id="UP000678499">
    <property type="component" value="Unassembled WGS sequence"/>
</dbReference>
<dbReference type="GO" id="GO:0006641">
    <property type="term" value="P:triglyceride metabolic process"/>
    <property type="evidence" value="ECO:0007669"/>
    <property type="project" value="TreeGrafter"/>
</dbReference>
<evidence type="ECO:0000313" key="15">
    <source>
        <dbReference type="EMBL" id="CAD7272135.1"/>
    </source>
</evidence>
<dbReference type="GO" id="GO:0005739">
    <property type="term" value="C:mitochondrion"/>
    <property type="evidence" value="ECO:0007669"/>
    <property type="project" value="TreeGrafter"/>
</dbReference>
<feature type="domain" description="Carbohydrate kinase FGGY N-terminal" evidence="13">
    <location>
        <begin position="50"/>
        <end position="304"/>
    </location>
</feature>
<comment type="pathway">
    <text evidence="1">Polyol metabolism; glycerol degradation via glycerol kinase pathway; sn-glycerol 3-phosphate from glycerol: step 1/1.</text>
</comment>
<dbReference type="InterPro" id="IPR018484">
    <property type="entry name" value="FGGY_N"/>
</dbReference>
<dbReference type="InterPro" id="IPR043129">
    <property type="entry name" value="ATPase_NBD"/>
</dbReference>
<dbReference type="GO" id="GO:0046167">
    <property type="term" value="P:glycerol-3-phosphate biosynthetic process"/>
    <property type="evidence" value="ECO:0007669"/>
    <property type="project" value="TreeGrafter"/>
</dbReference>
<dbReference type="EC" id="2.7.1.30" evidence="3"/>
<comment type="similarity">
    <text evidence="2 12">Belongs to the FGGY kinase family.</text>
</comment>
<comment type="catalytic activity">
    <reaction evidence="10">
        <text>glycerol + ATP = sn-glycerol 3-phosphate + ADP + H(+)</text>
        <dbReference type="Rhea" id="RHEA:21644"/>
        <dbReference type="ChEBI" id="CHEBI:15378"/>
        <dbReference type="ChEBI" id="CHEBI:17754"/>
        <dbReference type="ChEBI" id="CHEBI:30616"/>
        <dbReference type="ChEBI" id="CHEBI:57597"/>
        <dbReference type="ChEBI" id="CHEBI:456216"/>
        <dbReference type="EC" id="2.7.1.30"/>
    </reaction>
</comment>
<dbReference type="NCBIfam" id="TIGR01311">
    <property type="entry name" value="glycerol_kin"/>
    <property type="match status" value="1"/>
</dbReference>
<evidence type="ECO:0000256" key="10">
    <source>
        <dbReference type="ARBA" id="ARBA00052101"/>
    </source>
</evidence>